<evidence type="ECO:0000313" key="1">
    <source>
        <dbReference type="EMBL" id="CRY94519.1"/>
    </source>
</evidence>
<dbReference type="AlphaFoldDB" id="A0A0H5PZB1"/>
<protein>
    <submittedName>
        <fullName evidence="1">Uncharacterized protein</fullName>
    </submittedName>
</protein>
<name>A0A0H5PZB1_9ZZZZ</name>
<keyword evidence="1" id="KW-0614">Plasmid</keyword>
<reference evidence="1" key="1">
    <citation type="submission" date="2015-06" db="EMBL/GenBank/DDBJ databases">
        <authorList>
            <person name="Joergensen T."/>
        </authorList>
    </citation>
    <scope>NUCLEOTIDE SEQUENCE</scope>
    <source>
        <plasmid evidence="1">pRGRH0270</plasmid>
    </source>
</reference>
<dbReference type="EMBL" id="LN852942">
    <property type="protein sequence ID" value="CRY94519.1"/>
    <property type="molecule type" value="Genomic_DNA"/>
</dbReference>
<organism evidence="1">
    <name type="scientific">uncultured prokaryote</name>
    <dbReference type="NCBI Taxonomy" id="198431"/>
    <lineage>
        <taxon>unclassified sequences</taxon>
        <taxon>environmental samples</taxon>
    </lineage>
</organism>
<sequence>MLPMGKTLQVAADRAYDPTKTMLPAEVARGIYIENPPSAQALKLMHLLIAKAGGRMQAEIFACRSTP</sequence>
<reference evidence="1" key="2">
    <citation type="submission" date="2015-07" db="EMBL/GenBank/DDBJ databases">
        <title>Plasmids, circular viruses and viroids from rat gut.</title>
        <authorList>
            <person name="Jorgensen T.J."/>
            <person name="Hansen M.A."/>
            <person name="Xu Z."/>
            <person name="Tabak M.A."/>
            <person name="Sorensen S.J."/>
            <person name="Hansen L.H."/>
        </authorList>
    </citation>
    <scope>NUCLEOTIDE SEQUENCE</scope>
    <source>
        <plasmid evidence="1">pRGRH0270</plasmid>
    </source>
</reference>
<proteinExistence type="predicted"/>
<geneLocation type="plasmid" evidence="1">
    <name>pRGRH0270</name>
</geneLocation>
<accession>A0A0H5PZB1</accession>